<name>A0A7U2I596_PHANO</name>
<protein>
    <submittedName>
        <fullName evidence="1">Uncharacterized protein</fullName>
    </submittedName>
</protein>
<gene>
    <name evidence="1" type="ORF">JI435_420460</name>
</gene>
<dbReference type="VEuPathDB" id="FungiDB:JI435_420460"/>
<accession>A0A7U2I596</accession>
<organism evidence="1 2">
    <name type="scientific">Phaeosphaeria nodorum (strain SN15 / ATCC MYA-4574 / FGSC 10173)</name>
    <name type="common">Glume blotch fungus</name>
    <name type="synonym">Parastagonospora nodorum</name>
    <dbReference type="NCBI Taxonomy" id="321614"/>
    <lineage>
        <taxon>Eukaryota</taxon>
        <taxon>Fungi</taxon>
        <taxon>Dikarya</taxon>
        <taxon>Ascomycota</taxon>
        <taxon>Pezizomycotina</taxon>
        <taxon>Dothideomycetes</taxon>
        <taxon>Pleosporomycetidae</taxon>
        <taxon>Pleosporales</taxon>
        <taxon>Pleosporineae</taxon>
        <taxon>Phaeosphaeriaceae</taxon>
        <taxon>Parastagonospora</taxon>
    </lineage>
</organism>
<reference evidence="2" key="1">
    <citation type="journal article" date="2021" name="BMC Genomics">
        <title>Chromosome-level genome assembly and manually-curated proteome of model necrotroph Parastagonospora nodorum Sn15 reveals a genome-wide trove of candidate effector homologs, and redundancy of virulence-related functions within an accessory chromosome.</title>
        <authorList>
            <person name="Bertazzoni S."/>
            <person name="Jones D.A.B."/>
            <person name="Phan H.T."/>
            <person name="Tan K.-C."/>
            <person name="Hane J.K."/>
        </authorList>
    </citation>
    <scope>NUCLEOTIDE SEQUENCE [LARGE SCALE GENOMIC DNA]</scope>
    <source>
        <strain evidence="2">SN15 / ATCC MYA-4574 / FGSC 10173)</strain>
    </source>
</reference>
<dbReference type="EMBL" id="CP069038">
    <property type="protein sequence ID" value="QRD03906.1"/>
    <property type="molecule type" value="Genomic_DNA"/>
</dbReference>
<proteinExistence type="predicted"/>
<evidence type="ECO:0000313" key="2">
    <source>
        <dbReference type="Proteomes" id="UP000663193"/>
    </source>
</evidence>
<keyword evidence="2" id="KW-1185">Reference proteome</keyword>
<dbReference type="Proteomes" id="UP000663193">
    <property type="component" value="Chromosome 16"/>
</dbReference>
<sequence>MKFFRCDSFALSLFQHTRLEKGWFDVCTSAQRPCSVSLRRRSHHNRKRSRGDNEDN</sequence>
<evidence type="ECO:0000313" key="1">
    <source>
        <dbReference type="EMBL" id="QRD03906.1"/>
    </source>
</evidence>
<dbReference type="AlphaFoldDB" id="A0A7U2I596"/>